<comment type="similarity">
    <text evidence="9 10">Belongs to the TrpA family.</text>
</comment>
<dbReference type="EC" id="4.2.1.20" evidence="9"/>
<keyword evidence="6 9" id="KW-0057">Aromatic amino acid biosynthesis</keyword>
<feature type="active site" description="Proton acceptor" evidence="9">
    <location>
        <position position="58"/>
    </location>
</feature>
<dbReference type="NCBIfam" id="TIGR00262">
    <property type="entry name" value="trpA"/>
    <property type="match status" value="1"/>
</dbReference>
<gene>
    <name evidence="9 11" type="primary">trpA</name>
    <name evidence="11" type="ORF">LVJ77_05610</name>
</gene>
<keyword evidence="7 9" id="KW-0456">Lyase</keyword>
<dbReference type="PANTHER" id="PTHR43406">
    <property type="entry name" value="TRYPTOPHAN SYNTHASE, ALPHA CHAIN"/>
    <property type="match status" value="1"/>
</dbReference>
<comment type="subunit">
    <text evidence="3 9">Tetramer of two alpha and two beta chains.</text>
</comment>
<evidence type="ECO:0000256" key="2">
    <source>
        <dbReference type="ARBA" id="ARBA00004733"/>
    </source>
</evidence>
<dbReference type="SUPFAM" id="SSF51366">
    <property type="entry name" value="Ribulose-phoshate binding barrel"/>
    <property type="match status" value="1"/>
</dbReference>
<evidence type="ECO:0000313" key="11">
    <source>
        <dbReference type="EMBL" id="UOP05577.2"/>
    </source>
</evidence>
<keyword evidence="4 9" id="KW-0028">Amino-acid biosynthesis</keyword>
<comment type="catalytic activity">
    <reaction evidence="8 9">
        <text>(1S,2R)-1-C-(indol-3-yl)glycerol 3-phosphate + L-serine = D-glyceraldehyde 3-phosphate + L-tryptophan + H2O</text>
        <dbReference type="Rhea" id="RHEA:10532"/>
        <dbReference type="ChEBI" id="CHEBI:15377"/>
        <dbReference type="ChEBI" id="CHEBI:33384"/>
        <dbReference type="ChEBI" id="CHEBI:57912"/>
        <dbReference type="ChEBI" id="CHEBI:58866"/>
        <dbReference type="ChEBI" id="CHEBI:59776"/>
        <dbReference type="EC" id="4.2.1.20"/>
    </reaction>
</comment>
<dbReference type="PANTHER" id="PTHR43406:SF1">
    <property type="entry name" value="TRYPTOPHAN SYNTHASE ALPHA CHAIN, CHLOROPLASTIC"/>
    <property type="match status" value="1"/>
</dbReference>
<evidence type="ECO:0000256" key="7">
    <source>
        <dbReference type="ARBA" id="ARBA00023239"/>
    </source>
</evidence>
<dbReference type="Gene3D" id="3.20.20.70">
    <property type="entry name" value="Aldolase class I"/>
    <property type="match status" value="1"/>
</dbReference>
<dbReference type="GO" id="GO:0005829">
    <property type="term" value="C:cytosol"/>
    <property type="evidence" value="ECO:0007669"/>
    <property type="project" value="TreeGrafter"/>
</dbReference>
<dbReference type="Proteomes" id="UP000831534">
    <property type="component" value="Chromosome"/>
</dbReference>
<sequence length="264" mass="27939">MTRIQTAFARRNGRPALIAYITAGDPDADTTLALMHTLAANGADIIELGVPFSDPMADGPVIQRATERALAQGMTLSGVLELVRRFRRDNTDTPVVLMGYLNPVHAMGYENFAAAAAEAGVDGALTVDCPIEVAEPLQNALQKHGLDSVFLVTPTTGEARMRQIAARASGFAYYVSLKGVTGSAALDTAQVAEKMAVLRKHFTIPIGVGFGIADAEDAKRIGAVADAVIVGSRIVREIEQQRGRENEAVAELVRGLKQALDGAD</sequence>
<dbReference type="AlphaFoldDB" id="A0A8T9MV69"/>
<evidence type="ECO:0000256" key="6">
    <source>
        <dbReference type="ARBA" id="ARBA00023141"/>
    </source>
</evidence>
<dbReference type="Pfam" id="PF00290">
    <property type="entry name" value="Trp_syntA"/>
    <property type="match status" value="1"/>
</dbReference>
<dbReference type="CDD" id="cd04724">
    <property type="entry name" value="Tryptophan_synthase_alpha"/>
    <property type="match status" value="1"/>
</dbReference>
<name>A0A8T9MV69_9NEIS</name>
<evidence type="ECO:0000256" key="4">
    <source>
        <dbReference type="ARBA" id="ARBA00022605"/>
    </source>
</evidence>
<dbReference type="InterPro" id="IPR013785">
    <property type="entry name" value="Aldolase_TIM"/>
</dbReference>
<dbReference type="EMBL" id="CP091521">
    <property type="protein sequence ID" value="UOP05577.2"/>
    <property type="molecule type" value="Genomic_DNA"/>
</dbReference>
<dbReference type="HAMAP" id="MF_00131">
    <property type="entry name" value="Trp_synth_alpha"/>
    <property type="match status" value="1"/>
</dbReference>
<evidence type="ECO:0000256" key="9">
    <source>
        <dbReference type="HAMAP-Rule" id="MF_00131"/>
    </source>
</evidence>
<dbReference type="KEGG" id="ckh:LVJ77_05610"/>
<evidence type="ECO:0000256" key="1">
    <source>
        <dbReference type="ARBA" id="ARBA00003365"/>
    </source>
</evidence>
<organism evidence="11 12">
    <name type="scientific">Conchiformibius kuhniae</name>
    <dbReference type="NCBI Taxonomy" id="211502"/>
    <lineage>
        <taxon>Bacteria</taxon>
        <taxon>Pseudomonadati</taxon>
        <taxon>Pseudomonadota</taxon>
        <taxon>Betaproteobacteria</taxon>
        <taxon>Neisseriales</taxon>
        <taxon>Neisseriaceae</taxon>
        <taxon>Conchiformibius</taxon>
    </lineage>
</organism>
<dbReference type="GO" id="GO:0004834">
    <property type="term" value="F:tryptophan synthase activity"/>
    <property type="evidence" value="ECO:0007669"/>
    <property type="project" value="UniProtKB-UniRule"/>
</dbReference>
<comment type="function">
    <text evidence="1 9">The alpha subunit is responsible for the aldol cleavage of indoleglycerol phosphate to indole and glyceraldehyde 3-phosphate.</text>
</comment>
<reference evidence="11" key="1">
    <citation type="journal article" date="2022" name="Res Sq">
        <title>Evolution of multicellular longitudinally dividing oral cavity symbionts (Neisseriaceae).</title>
        <authorList>
            <person name="Nyongesa S."/>
            <person name="Weber P."/>
            <person name="Bernet E."/>
            <person name="Pullido F."/>
            <person name="Nieckarz M."/>
            <person name="Delaby M."/>
            <person name="Nieves C."/>
            <person name="Viehboeck T."/>
            <person name="Krause N."/>
            <person name="Rivera-Millot A."/>
            <person name="Nakamura A."/>
            <person name="Vischer N."/>
            <person name="VanNieuwenhze M."/>
            <person name="Brun Y."/>
            <person name="Cava F."/>
            <person name="Bulgheresi S."/>
            <person name="Veyrier F."/>
        </authorList>
    </citation>
    <scope>NUCLEOTIDE SEQUENCE</scope>
    <source>
        <strain evidence="11">17694</strain>
    </source>
</reference>
<dbReference type="RefSeq" id="WP_027009809.1">
    <property type="nucleotide sequence ID" value="NZ_CP091521.1"/>
</dbReference>
<dbReference type="InterPro" id="IPR018204">
    <property type="entry name" value="Trp_synthase_alpha_AS"/>
</dbReference>
<evidence type="ECO:0000256" key="8">
    <source>
        <dbReference type="ARBA" id="ARBA00049047"/>
    </source>
</evidence>
<keyword evidence="5 9" id="KW-0822">Tryptophan biosynthesis</keyword>
<evidence type="ECO:0000256" key="10">
    <source>
        <dbReference type="RuleBase" id="RU003662"/>
    </source>
</evidence>
<feature type="active site" description="Proton acceptor" evidence="9">
    <location>
        <position position="47"/>
    </location>
</feature>
<dbReference type="FunFam" id="3.20.20.70:FF:000037">
    <property type="entry name" value="Tryptophan synthase alpha chain"/>
    <property type="match status" value="1"/>
</dbReference>
<dbReference type="InterPro" id="IPR002028">
    <property type="entry name" value="Trp_synthase_suA"/>
</dbReference>
<evidence type="ECO:0000256" key="3">
    <source>
        <dbReference type="ARBA" id="ARBA00011270"/>
    </source>
</evidence>
<keyword evidence="12" id="KW-1185">Reference proteome</keyword>
<dbReference type="PROSITE" id="PS00167">
    <property type="entry name" value="TRP_SYNTHASE_ALPHA"/>
    <property type="match status" value="1"/>
</dbReference>
<protein>
    <recommendedName>
        <fullName evidence="9">Tryptophan synthase alpha chain</fullName>
        <ecNumber evidence="9">4.2.1.20</ecNumber>
    </recommendedName>
</protein>
<dbReference type="InterPro" id="IPR011060">
    <property type="entry name" value="RibuloseP-bd_barrel"/>
</dbReference>
<evidence type="ECO:0000313" key="12">
    <source>
        <dbReference type="Proteomes" id="UP000831534"/>
    </source>
</evidence>
<reference evidence="11" key="2">
    <citation type="submission" date="2024-09" db="EMBL/GenBank/DDBJ databases">
        <authorList>
            <person name="Veyrier F.J."/>
        </authorList>
    </citation>
    <scope>NUCLEOTIDE SEQUENCE</scope>
    <source>
        <strain evidence="11">17694</strain>
    </source>
</reference>
<comment type="pathway">
    <text evidence="2 9">Amino-acid biosynthesis; L-tryptophan biosynthesis; L-tryptophan from chorismate: step 5/5.</text>
</comment>
<evidence type="ECO:0000256" key="5">
    <source>
        <dbReference type="ARBA" id="ARBA00022822"/>
    </source>
</evidence>
<proteinExistence type="inferred from homology"/>
<accession>A0A8T9MV69</accession>